<name>A0ACC1HR99_9FUNG</name>
<reference evidence="1" key="1">
    <citation type="submission" date="2022-06" db="EMBL/GenBank/DDBJ databases">
        <title>Phylogenomic reconstructions and comparative analyses of Kickxellomycotina fungi.</title>
        <authorList>
            <person name="Reynolds N.K."/>
            <person name="Stajich J.E."/>
            <person name="Barry K."/>
            <person name="Grigoriev I.V."/>
            <person name="Crous P."/>
            <person name="Smith M.E."/>
        </authorList>
    </citation>
    <scope>NUCLEOTIDE SEQUENCE</scope>
    <source>
        <strain evidence="1">RSA 2271</strain>
    </source>
</reference>
<dbReference type="EMBL" id="JAMZIH010001806">
    <property type="protein sequence ID" value="KAJ1677890.1"/>
    <property type="molecule type" value="Genomic_DNA"/>
</dbReference>
<sequence length="266" mass="29126">MHKSLVGNNYHYQACYFEYGGTGTQLYQALYKYMSASVDSVLTYLHWPLRWPSFPETSPSGSLTGGGNGNGTTVIQPSDNDDSNGGVSKATKSTIPLILFISQASINSDCSSQHITNDQDCKNWQALAWFRFRQQQMYYQTLTNNVLLLMCTGTTSTDPIPCAPGFVWRRPDWLSIQLINGFGGNVSDGDSSETTSSSNGSDMSSPTSTTSTVTKTQTATSVESWLETVTTTITQVTEGETHTITETHLTTRTLGDIKTSTLNTWQ</sequence>
<dbReference type="Proteomes" id="UP001145114">
    <property type="component" value="Unassembled WGS sequence"/>
</dbReference>
<protein>
    <submittedName>
        <fullName evidence="1">Uncharacterized protein</fullName>
    </submittedName>
</protein>
<keyword evidence="2" id="KW-1185">Reference proteome</keyword>
<comment type="caution">
    <text evidence="1">The sequence shown here is derived from an EMBL/GenBank/DDBJ whole genome shotgun (WGS) entry which is preliminary data.</text>
</comment>
<accession>A0ACC1HR99</accession>
<evidence type="ECO:0000313" key="2">
    <source>
        <dbReference type="Proteomes" id="UP001145114"/>
    </source>
</evidence>
<organism evidence="1 2">
    <name type="scientific">Spiromyces aspiralis</name>
    <dbReference type="NCBI Taxonomy" id="68401"/>
    <lineage>
        <taxon>Eukaryota</taxon>
        <taxon>Fungi</taxon>
        <taxon>Fungi incertae sedis</taxon>
        <taxon>Zoopagomycota</taxon>
        <taxon>Kickxellomycotina</taxon>
        <taxon>Kickxellomycetes</taxon>
        <taxon>Kickxellales</taxon>
        <taxon>Kickxellaceae</taxon>
        <taxon>Spiromyces</taxon>
    </lineage>
</organism>
<evidence type="ECO:0000313" key="1">
    <source>
        <dbReference type="EMBL" id="KAJ1677890.1"/>
    </source>
</evidence>
<proteinExistence type="predicted"/>
<gene>
    <name evidence="1" type="ORF">EV182_005232</name>
</gene>